<evidence type="ECO:0000313" key="4">
    <source>
        <dbReference type="EMBL" id="QJR29356.1"/>
    </source>
</evidence>
<dbReference type="EMBL" id="CP053084">
    <property type="protein sequence ID" value="QJR29356.1"/>
    <property type="molecule type" value="Genomic_DNA"/>
</dbReference>
<evidence type="ECO:0000313" key="5">
    <source>
        <dbReference type="Proteomes" id="UP000501130"/>
    </source>
</evidence>
<feature type="signal peptide" evidence="3">
    <location>
        <begin position="1"/>
        <end position="26"/>
    </location>
</feature>
<feature type="coiled-coil region" evidence="1">
    <location>
        <begin position="107"/>
        <end position="169"/>
    </location>
</feature>
<accession>A0ABX6N4Q8</accession>
<name>A0ABX6N4Q8_9BURK</name>
<evidence type="ECO:0000256" key="1">
    <source>
        <dbReference type="SAM" id="Coils"/>
    </source>
</evidence>
<dbReference type="Proteomes" id="UP000501130">
    <property type="component" value="Chromosome"/>
</dbReference>
<sequence>MVKSSVIQYSLIVLVLGLAAAPKVQALGTEMFVCTGTDGVRTYQNSDGGDGCVPLNLNPITVVPAPRSASKSGGISEPASGGSSGRRATAAYDNRSAADFNAKDDRMKILQEELRIEESKLKSLQDEYKNGQPDRLGNEKNYQKYLDRVSRLEQEIMVTNDNIEILKTELIRLSK</sequence>
<feature type="chain" id="PRO_5045580250" evidence="3">
    <location>
        <begin position="27"/>
        <end position="175"/>
    </location>
</feature>
<keyword evidence="1" id="KW-0175">Coiled coil</keyword>
<protein>
    <submittedName>
        <fullName evidence="4">DUF4124 domain-containing protein</fullName>
    </submittedName>
</protein>
<evidence type="ECO:0000256" key="3">
    <source>
        <dbReference type="SAM" id="SignalP"/>
    </source>
</evidence>
<gene>
    <name evidence="4" type="ORF">HKT17_06325</name>
</gene>
<dbReference type="RefSeq" id="WP_171098674.1">
    <property type="nucleotide sequence ID" value="NZ_CP053084.1"/>
</dbReference>
<keyword evidence="3" id="KW-0732">Signal</keyword>
<feature type="region of interest" description="Disordered" evidence="2">
    <location>
        <begin position="66"/>
        <end position="92"/>
    </location>
</feature>
<reference evidence="4 5" key="1">
    <citation type="submission" date="2020-05" db="EMBL/GenBank/DDBJ databases">
        <title>Compete genome of Limnobacter sp. SAORIC-580.</title>
        <authorList>
            <person name="Song J."/>
            <person name="Cho J.-C."/>
        </authorList>
    </citation>
    <scope>NUCLEOTIDE SEQUENCE [LARGE SCALE GENOMIC DNA]</scope>
    <source>
        <strain evidence="4 5">SAORIC-580</strain>
    </source>
</reference>
<proteinExistence type="predicted"/>
<evidence type="ECO:0000256" key="2">
    <source>
        <dbReference type="SAM" id="MobiDB-lite"/>
    </source>
</evidence>
<keyword evidence="5" id="KW-1185">Reference proteome</keyword>
<organism evidence="4 5">
    <name type="scientific">Limnobacter profundi</name>
    <dbReference type="NCBI Taxonomy" id="2732163"/>
    <lineage>
        <taxon>Bacteria</taxon>
        <taxon>Pseudomonadati</taxon>
        <taxon>Pseudomonadota</taxon>
        <taxon>Betaproteobacteria</taxon>
        <taxon>Burkholderiales</taxon>
        <taxon>Burkholderiaceae</taxon>
        <taxon>Limnobacter</taxon>
    </lineage>
</organism>